<protein>
    <submittedName>
        <fullName evidence="3">2-hydroxyhepta-2,4-diene-1,7-dioate isomerase</fullName>
    </submittedName>
</protein>
<dbReference type="Proteomes" id="UP001354989">
    <property type="component" value="Chromosome"/>
</dbReference>
<evidence type="ECO:0000313" key="4">
    <source>
        <dbReference type="Proteomes" id="UP001354989"/>
    </source>
</evidence>
<dbReference type="InterPro" id="IPR036663">
    <property type="entry name" value="Fumarylacetoacetase_C_sf"/>
</dbReference>
<keyword evidence="4" id="KW-1185">Reference proteome</keyword>
<dbReference type="PANTHER" id="PTHR11820">
    <property type="entry name" value="ACYLPYRUVASE"/>
    <property type="match status" value="1"/>
</dbReference>
<feature type="domain" description="Fumarylacetoacetase-like C-terminal" evidence="2">
    <location>
        <begin position="2"/>
        <end position="196"/>
    </location>
</feature>
<dbReference type="PANTHER" id="PTHR11820:SF7">
    <property type="entry name" value="ACYLPYRUVASE FAHD1, MITOCHONDRIAL"/>
    <property type="match status" value="1"/>
</dbReference>
<keyword evidence="1" id="KW-0479">Metal-binding</keyword>
<dbReference type="Pfam" id="PF01557">
    <property type="entry name" value="FAA_hydrolase"/>
    <property type="match status" value="1"/>
</dbReference>
<evidence type="ECO:0000259" key="2">
    <source>
        <dbReference type="Pfam" id="PF01557"/>
    </source>
</evidence>
<sequence>MKIICIGKNYVTNVAEKEALRQADPVIFTKPESALLREVDPFYIPDWSDNVFYEAEILVKINHNGKNIKPEFAHKYYDEVGLGFDFTAKDMLNKLREKKSPWDLAKGFNGAAPVCPKFINKEELNLEKLQFSMNVNGEEKQNSDTSFMIWSIDEIVAYVSQFFMLKKGDIIFTGTPAGAGKMEIGDVLEGFIEGKKMLTVNVK</sequence>
<dbReference type="InterPro" id="IPR011234">
    <property type="entry name" value="Fumarylacetoacetase-like_C"/>
</dbReference>
<name>A0ABM7VDG1_9BACT</name>
<evidence type="ECO:0000256" key="1">
    <source>
        <dbReference type="ARBA" id="ARBA00022723"/>
    </source>
</evidence>
<reference evidence="3 4" key="1">
    <citation type="submission" date="2021-12" db="EMBL/GenBank/DDBJ databases">
        <title>Genome sequencing of bacteria with rrn-lacking chromosome and rrn-plasmid.</title>
        <authorList>
            <person name="Anda M."/>
            <person name="Iwasaki W."/>
        </authorList>
    </citation>
    <scope>NUCLEOTIDE SEQUENCE [LARGE SCALE GENOMIC DNA]</scope>
    <source>
        <strain evidence="3 4">NBRC 101262</strain>
    </source>
</reference>
<evidence type="ECO:0000313" key="3">
    <source>
        <dbReference type="EMBL" id="BDC98980.1"/>
    </source>
</evidence>
<dbReference type="Gene3D" id="3.90.850.10">
    <property type="entry name" value="Fumarylacetoacetase-like, C-terminal domain"/>
    <property type="match status" value="1"/>
</dbReference>
<dbReference type="SUPFAM" id="SSF56529">
    <property type="entry name" value="FAH"/>
    <property type="match status" value="1"/>
</dbReference>
<keyword evidence="3" id="KW-0413">Isomerase</keyword>
<dbReference type="RefSeq" id="WP_338397993.1">
    <property type="nucleotide sequence ID" value="NZ_AP025292.1"/>
</dbReference>
<dbReference type="GO" id="GO:0016853">
    <property type="term" value="F:isomerase activity"/>
    <property type="evidence" value="ECO:0007669"/>
    <property type="project" value="UniProtKB-KW"/>
</dbReference>
<organism evidence="3 4">
    <name type="scientific">Persicobacter psychrovividus</name>
    <dbReference type="NCBI Taxonomy" id="387638"/>
    <lineage>
        <taxon>Bacteria</taxon>
        <taxon>Pseudomonadati</taxon>
        <taxon>Bacteroidota</taxon>
        <taxon>Cytophagia</taxon>
        <taxon>Cytophagales</taxon>
        <taxon>Persicobacteraceae</taxon>
        <taxon>Persicobacter</taxon>
    </lineage>
</organism>
<accession>A0ABM7VDG1</accession>
<proteinExistence type="predicted"/>
<dbReference type="EMBL" id="AP025292">
    <property type="protein sequence ID" value="BDC98980.1"/>
    <property type="molecule type" value="Genomic_DNA"/>
</dbReference>
<gene>
    <name evidence="3" type="ORF">PEPS_12610</name>
</gene>